<dbReference type="KEGG" id="tpla:ElP_26880"/>
<dbReference type="EMBL" id="CP036426">
    <property type="protein sequence ID" value="QDV34792.1"/>
    <property type="molecule type" value="Genomic_DNA"/>
</dbReference>
<dbReference type="InterPro" id="IPR036291">
    <property type="entry name" value="NAD(P)-bd_dom_sf"/>
</dbReference>
<dbReference type="PANTHER" id="PTHR42879">
    <property type="entry name" value="3-OXOACYL-(ACYL-CARRIER-PROTEIN) REDUCTASE"/>
    <property type="match status" value="1"/>
</dbReference>
<dbReference type="InterPro" id="IPR002347">
    <property type="entry name" value="SDR_fam"/>
</dbReference>
<dbReference type="PRINTS" id="PR00080">
    <property type="entry name" value="SDRFAMILY"/>
</dbReference>
<keyword evidence="4" id="KW-0560">Oxidoreductase</keyword>
<dbReference type="SUPFAM" id="SSF51735">
    <property type="entry name" value="NAD(P)-binding Rossmann-fold domains"/>
    <property type="match status" value="1"/>
</dbReference>
<dbReference type="CDD" id="cd05233">
    <property type="entry name" value="SDR_c"/>
    <property type="match status" value="1"/>
</dbReference>
<evidence type="ECO:0000256" key="1">
    <source>
        <dbReference type="ARBA" id="ARBA00006484"/>
    </source>
</evidence>
<accession>A0A518H1U0</accession>
<evidence type="ECO:0000313" key="5">
    <source>
        <dbReference type="Proteomes" id="UP000317835"/>
    </source>
</evidence>
<dbReference type="PRINTS" id="PR00081">
    <property type="entry name" value="GDHRDH"/>
</dbReference>
<dbReference type="Gene3D" id="3.40.50.720">
    <property type="entry name" value="NAD(P)-binding Rossmann-like Domain"/>
    <property type="match status" value="1"/>
</dbReference>
<dbReference type="OrthoDB" id="9804774at2"/>
<feature type="domain" description="Ketoreductase" evidence="3">
    <location>
        <begin position="8"/>
        <end position="193"/>
    </location>
</feature>
<keyword evidence="5" id="KW-1185">Reference proteome</keyword>
<dbReference type="RefSeq" id="WP_145269943.1">
    <property type="nucleotide sequence ID" value="NZ_CP036426.1"/>
</dbReference>
<gene>
    <name evidence="4" type="primary">fabG_7</name>
    <name evidence="4" type="ORF">ElP_26880</name>
</gene>
<dbReference type="EC" id="1.1.1.100" evidence="4"/>
<proteinExistence type="inferred from homology"/>
<name>A0A518H1U0_9BACT</name>
<organism evidence="4 5">
    <name type="scientific">Tautonia plasticadhaerens</name>
    <dbReference type="NCBI Taxonomy" id="2527974"/>
    <lineage>
        <taxon>Bacteria</taxon>
        <taxon>Pseudomonadati</taxon>
        <taxon>Planctomycetota</taxon>
        <taxon>Planctomycetia</taxon>
        <taxon>Isosphaerales</taxon>
        <taxon>Isosphaeraceae</taxon>
        <taxon>Tautonia</taxon>
    </lineage>
</organism>
<evidence type="ECO:0000256" key="2">
    <source>
        <dbReference type="RuleBase" id="RU000363"/>
    </source>
</evidence>
<dbReference type="AlphaFoldDB" id="A0A518H1U0"/>
<dbReference type="Pfam" id="PF00106">
    <property type="entry name" value="adh_short"/>
    <property type="match status" value="1"/>
</dbReference>
<dbReference type="InterPro" id="IPR050259">
    <property type="entry name" value="SDR"/>
</dbReference>
<dbReference type="Proteomes" id="UP000317835">
    <property type="component" value="Chromosome"/>
</dbReference>
<comment type="similarity">
    <text evidence="1 2">Belongs to the short-chain dehydrogenases/reductases (SDR) family.</text>
</comment>
<dbReference type="FunFam" id="3.40.50.720:FF:000084">
    <property type="entry name" value="Short-chain dehydrogenase reductase"/>
    <property type="match status" value="1"/>
</dbReference>
<protein>
    <submittedName>
        <fullName evidence="4">3-oxoacyl-[acyl-carrier-protein] reductase FabG</fullName>
        <ecNumber evidence="4">1.1.1.100</ecNumber>
    </submittedName>
</protein>
<reference evidence="4 5" key="1">
    <citation type="submission" date="2019-02" db="EMBL/GenBank/DDBJ databases">
        <title>Deep-cultivation of Planctomycetes and their phenomic and genomic characterization uncovers novel biology.</title>
        <authorList>
            <person name="Wiegand S."/>
            <person name="Jogler M."/>
            <person name="Boedeker C."/>
            <person name="Pinto D."/>
            <person name="Vollmers J."/>
            <person name="Rivas-Marin E."/>
            <person name="Kohn T."/>
            <person name="Peeters S.H."/>
            <person name="Heuer A."/>
            <person name="Rast P."/>
            <person name="Oberbeckmann S."/>
            <person name="Bunk B."/>
            <person name="Jeske O."/>
            <person name="Meyerdierks A."/>
            <person name="Storesund J.E."/>
            <person name="Kallscheuer N."/>
            <person name="Luecker S."/>
            <person name="Lage O.M."/>
            <person name="Pohl T."/>
            <person name="Merkel B.J."/>
            <person name="Hornburger P."/>
            <person name="Mueller R.-W."/>
            <person name="Bruemmer F."/>
            <person name="Labrenz M."/>
            <person name="Spormann A.M."/>
            <person name="Op den Camp H."/>
            <person name="Overmann J."/>
            <person name="Amann R."/>
            <person name="Jetten M.S.M."/>
            <person name="Mascher T."/>
            <person name="Medema M.H."/>
            <person name="Devos D.P."/>
            <person name="Kaster A.-K."/>
            <person name="Ovreas L."/>
            <person name="Rohde M."/>
            <person name="Galperin M.Y."/>
            <person name="Jogler C."/>
        </authorList>
    </citation>
    <scope>NUCLEOTIDE SEQUENCE [LARGE SCALE GENOMIC DNA]</scope>
    <source>
        <strain evidence="4 5">ElP</strain>
    </source>
</reference>
<evidence type="ECO:0000259" key="3">
    <source>
        <dbReference type="SMART" id="SM00822"/>
    </source>
</evidence>
<dbReference type="InterPro" id="IPR057326">
    <property type="entry name" value="KR_dom"/>
</dbReference>
<dbReference type="GO" id="GO:0004316">
    <property type="term" value="F:3-oxoacyl-[acyl-carrier-protein] reductase (NADPH) activity"/>
    <property type="evidence" value="ECO:0007669"/>
    <property type="project" value="UniProtKB-EC"/>
</dbReference>
<sequence length="266" mass="27731">MDLQLEGKLAVVTGSTAGIGRAIASALAAEGATVVVNGRNPESVEATAKELSALGGGTVHGIVCALDSAEGVDTLITGAEAIGPVDILVNNVGIFEPKPFEEIPDEDWRRFFDVNVMSGVRCSRAVMCGMRDRGWGRILFISSESGINIPEEMVHYGMTKTAQLAIARGLAKALAGTGVTVNSLLPGPTWTEGVATFVAKMAEQRGTTAEAMKAEFVPMVRPSSLIRRFATPEEVAAHAAYLCSPLASATSGAAHRVEGGIVDICF</sequence>
<dbReference type="SMART" id="SM00822">
    <property type="entry name" value="PKS_KR"/>
    <property type="match status" value="1"/>
</dbReference>
<evidence type="ECO:0000313" key="4">
    <source>
        <dbReference type="EMBL" id="QDV34792.1"/>
    </source>
</evidence>